<accession>A0A7W0HUS2</accession>
<protein>
    <recommendedName>
        <fullName evidence="2">GmrSD restriction endonucleases C-terminal domain-containing protein</fullName>
    </recommendedName>
</protein>
<dbReference type="RefSeq" id="WP_181615076.1">
    <property type="nucleotide sequence ID" value="NZ_BAABAM010000007.1"/>
</dbReference>
<sequence>MSTRDAVAVLAGAVIIASLLGQSHSSPQAAAASPLHNGDGVRSGLAPLTTTTERRQAADLIATLRTRPMGARRGYDRLRYGDNWTDTAPGVPYAHNGCRTRDDLLARDGHDVTRDGCTVTAIRLDDPYTGQTITRPADIQVDHVVPLSYAWYMGARTWRMNKRLDFAQDPLNLLPVLGTANEDKDGSGPAAWLPPRRAIRCAYAVRFAQVALKYKLPVTPGDKSVMLRQCR</sequence>
<keyword evidence="4" id="KW-1185">Reference proteome</keyword>
<evidence type="ECO:0000259" key="2">
    <source>
        <dbReference type="Pfam" id="PF07510"/>
    </source>
</evidence>
<evidence type="ECO:0000313" key="4">
    <source>
        <dbReference type="Proteomes" id="UP000530928"/>
    </source>
</evidence>
<dbReference type="InterPro" id="IPR011089">
    <property type="entry name" value="GmrSD_C"/>
</dbReference>
<dbReference type="PANTHER" id="PTHR24094">
    <property type="entry name" value="SECRETED PROTEIN"/>
    <property type="match status" value="1"/>
</dbReference>
<dbReference type="AlphaFoldDB" id="A0A7W0HUS2"/>
<name>A0A7W0HUS2_9ACTN</name>
<dbReference type="Pfam" id="PF07510">
    <property type="entry name" value="GmrSD_C"/>
    <property type="match status" value="1"/>
</dbReference>
<comment type="caution">
    <text evidence="3">The sequence shown here is derived from an EMBL/GenBank/DDBJ whole genome shotgun (WGS) entry which is preliminary data.</text>
</comment>
<evidence type="ECO:0000313" key="3">
    <source>
        <dbReference type="EMBL" id="MBA2896395.1"/>
    </source>
</evidence>
<organism evidence="3 4">
    <name type="scientific">Nonomuraea soli</name>
    <dbReference type="NCBI Taxonomy" id="1032476"/>
    <lineage>
        <taxon>Bacteria</taxon>
        <taxon>Bacillati</taxon>
        <taxon>Actinomycetota</taxon>
        <taxon>Actinomycetes</taxon>
        <taxon>Streptosporangiales</taxon>
        <taxon>Streptosporangiaceae</taxon>
        <taxon>Nonomuraea</taxon>
    </lineage>
</organism>
<dbReference type="EMBL" id="JACDUR010000008">
    <property type="protein sequence ID" value="MBA2896395.1"/>
    <property type="molecule type" value="Genomic_DNA"/>
</dbReference>
<evidence type="ECO:0000256" key="1">
    <source>
        <dbReference type="SAM" id="MobiDB-lite"/>
    </source>
</evidence>
<dbReference type="Proteomes" id="UP000530928">
    <property type="component" value="Unassembled WGS sequence"/>
</dbReference>
<dbReference type="PANTHER" id="PTHR24094:SF15">
    <property type="entry name" value="AMP-DEPENDENT SYNTHETASE_LIGASE DOMAIN-CONTAINING PROTEIN-RELATED"/>
    <property type="match status" value="1"/>
</dbReference>
<feature type="region of interest" description="Disordered" evidence="1">
    <location>
        <begin position="27"/>
        <end position="49"/>
    </location>
</feature>
<gene>
    <name evidence="3" type="ORF">HNR30_007786</name>
</gene>
<proteinExistence type="predicted"/>
<reference evidence="3 4" key="1">
    <citation type="submission" date="2020-07" db="EMBL/GenBank/DDBJ databases">
        <title>Genomic Encyclopedia of Type Strains, Phase IV (KMG-IV): sequencing the most valuable type-strain genomes for metagenomic binning, comparative biology and taxonomic classification.</title>
        <authorList>
            <person name="Goeker M."/>
        </authorList>
    </citation>
    <scope>NUCLEOTIDE SEQUENCE [LARGE SCALE GENOMIC DNA]</scope>
    <source>
        <strain evidence="3 4">DSM 45533</strain>
    </source>
</reference>
<feature type="domain" description="GmrSD restriction endonucleases C-terminal" evidence="2">
    <location>
        <begin position="112"/>
        <end position="219"/>
    </location>
</feature>